<sequence length="324" mass="37869">MRPTIIASIYLLLLLALLTPAAHADPNDSTNVTVPTHHNVTHHNVTVTVPTNITGLPITCPLPTWTAKFKPNNDFRLTAAFSRESAYVNETSLYDTTTTHYSKRLSELRSKGWLLHILRERVVDNKVYYTAVWRLTGENHTEVYGFEKADFLVKIKGLRQQGWRIDILNQYVLDNKVYYTAVLRKSNIDDVQAYEMSRSDYIKKDMAQRRINYHLHILETFNNNGTIFYSAVWQKSNSRTLEEQVNEVTYKAYAARHATLQRQGYRLQIINQNVVNGIPKYTAVWRHNNAPQLSIPRYNWESFTHYYNAKWCEKWRIELLAVDK</sequence>
<reference evidence="2 3" key="1">
    <citation type="journal article" date="2018" name="New Phytol.">
        <title>Phylogenomics of Endogonaceae and evolution of mycorrhizas within Mucoromycota.</title>
        <authorList>
            <person name="Chang Y."/>
            <person name="Desiro A."/>
            <person name="Na H."/>
            <person name="Sandor L."/>
            <person name="Lipzen A."/>
            <person name="Clum A."/>
            <person name="Barry K."/>
            <person name="Grigoriev I.V."/>
            <person name="Martin F.M."/>
            <person name="Stajich J.E."/>
            <person name="Smith M.E."/>
            <person name="Bonito G."/>
            <person name="Spatafora J.W."/>
        </authorList>
    </citation>
    <scope>NUCLEOTIDE SEQUENCE [LARGE SCALE GENOMIC DNA]</scope>
    <source>
        <strain evidence="2 3">GMNB39</strain>
    </source>
</reference>
<dbReference type="EMBL" id="RBNI01001859">
    <property type="protein sequence ID" value="RUP49904.1"/>
    <property type="molecule type" value="Genomic_DNA"/>
</dbReference>
<protein>
    <submittedName>
        <fullName evidence="2">Uncharacterized protein</fullName>
    </submittedName>
</protein>
<feature type="chain" id="PRO_5019220597" evidence="1">
    <location>
        <begin position="25"/>
        <end position="324"/>
    </location>
</feature>
<dbReference type="AlphaFoldDB" id="A0A433DGE6"/>
<evidence type="ECO:0000313" key="2">
    <source>
        <dbReference type="EMBL" id="RUP49904.1"/>
    </source>
</evidence>
<comment type="caution">
    <text evidence="2">The sequence shown here is derived from an EMBL/GenBank/DDBJ whole genome shotgun (WGS) entry which is preliminary data.</text>
</comment>
<dbReference type="Proteomes" id="UP000268093">
    <property type="component" value="Unassembled WGS sequence"/>
</dbReference>
<evidence type="ECO:0000256" key="1">
    <source>
        <dbReference type="SAM" id="SignalP"/>
    </source>
</evidence>
<keyword evidence="1" id="KW-0732">Signal</keyword>
<dbReference type="OrthoDB" id="5946976at2759"/>
<gene>
    <name evidence="2" type="ORF">BC936DRAFT_141037</name>
</gene>
<dbReference type="InterPro" id="IPR049511">
    <property type="entry name" value="PGH-like_rpt"/>
</dbReference>
<accession>A0A433DGE6</accession>
<feature type="signal peptide" evidence="1">
    <location>
        <begin position="1"/>
        <end position="24"/>
    </location>
</feature>
<organism evidence="2 3">
    <name type="scientific">Jimgerdemannia flammicorona</name>
    <dbReference type="NCBI Taxonomy" id="994334"/>
    <lineage>
        <taxon>Eukaryota</taxon>
        <taxon>Fungi</taxon>
        <taxon>Fungi incertae sedis</taxon>
        <taxon>Mucoromycota</taxon>
        <taxon>Mucoromycotina</taxon>
        <taxon>Endogonomycetes</taxon>
        <taxon>Endogonales</taxon>
        <taxon>Endogonaceae</taxon>
        <taxon>Jimgerdemannia</taxon>
    </lineage>
</organism>
<name>A0A433DGE6_9FUNG</name>
<dbReference type="Pfam" id="PF17660">
    <property type="entry name" value="BTRD1"/>
    <property type="match status" value="4"/>
</dbReference>
<evidence type="ECO:0000313" key="3">
    <source>
        <dbReference type="Proteomes" id="UP000268093"/>
    </source>
</evidence>
<keyword evidence="3" id="KW-1185">Reference proteome</keyword>
<proteinExistence type="predicted"/>